<keyword evidence="1" id="KW-1133">Transmembrane helix</keyword>
<dbReference type="Proteomes" id="UP000663249">
    <property type="component" value="Chromosome"/>
</dbReference>
<keyword evidence="3" id="KW-1185">Reference proteome</keyword>
<dbReference type="RefSeq" id="WP_205518994.1">
    <property type="nucleotide sequence ID" value="NZ_CP070506.1"/>
</dbReference>
<reference evidence="2 3" key="1">
    <citation type="submission" date="2021-02" db="EMBL/GenBank/DDBJ databases">
        <title>Genomic and phenotypic characterization of Pseudomonas hygromyciniae, a novel bacterial species discovered from a commercially purchased antibiotic vial.</title>
        <authorList>
            <person name="Turner T.L."/>
            <person name="Mitra S.D."/>
            <person name="Kochan T.J."/>
            <person name="Pincus N.B."/>
            <person name="Lebrun-Corbin M."/>
            <person name="Cheung B."/>
            <person name="Gatesy S.W."/>
            <person name="Afzal T."/>
            <person name="Ozer E.A."/>
            <person name="Hauser A.R."/>
        </authorList>
    </citation>
    <scope>NUCLEOTIDE SEQUENCE [LARGE SCALE GENOMIC DNA]</scope>
    <source>
        <strain evidence="2 3">SDM007</strain>
    </source>
</reference>
<keyword evidence="1" id="KW-0812">Transmembrane</keyword>
<proteinExistence type="predicted"/>
<gene>
    <name evidence="2" type="ORF">JTY93_08965</name>
</gene>
<feature type="transmembrane region" description="Helical" evidence="1">
    <location>
        <begin position="153"/>
        <end position="170"/>
    </location>
</feature>
<protein>
    <submittedName>
        <fullName evidence="2">Uncharacterized protein</fullName>
    </submittedName>
</protein>
<feature type="transmembrane region" description="Helical" evidence="1">
    <location>
        <begin position="45"/>
        <end position="63"/>
    </location>
</feature>
<evidence type="ECO:0000256" key="1">
    <source>
        <dbReference type="SAM" id="Phobius"/>
    </source>
</evidence>
<feature type="transmembrane region" description="Helical" evidence="1">
    <location>
        <begin position="125"/>
        <end position="147"/>
    </location>
</feature>
<accession>A0ABX7K4A7</accession>
<dbReference type="EMBL" id="CP070506">
    <property type="protein sequence ID" value="QSB41467.1"/>
    <property type="molecule type" value="Genomic_DNA"/>
</dbReference>
<name>A0ABX7K4A7_9PSED</name>
<feature type="transmembrane region" description="Helical" evidence="1">
    <location>
        <begin position="83"/>
        <end position="104"/>
    </location>
</feature>
<feature type="transmembrane region" description="Helical" evidence="1">
    <location>
        <begin position="6"/>
        <end position="24"/>
    </location>
</feature>
<evidence type="ECO:0000313" key="2">
    <source>
        <dbReference type="EMBL" id="QSB41467.1"/>
    </source>
</evidence>
<organism evidence="2 3">
    <name type="scientific">Pseudomonas hygromyciniae</name>
    <dbReference type="NCBI Taxonomy" id="2812000"/>
    <lineage>
        <taxon>Bacteria</taxon>
        <taxon>Pseudomonadati</taxon>
        <taxon>Pseudomonadota</taxon>
        <taxon>Gammaproteobacteria</taxon>
        <taxon>Pseudomonadales</taxon>
        <taxon>Pseudomonadaceae</taxon>
        <taxon>Pseudomonas</taxon>
    </lineage>
</organism>
<evidence type="ECO:0000313" key="3">
    <source>
        <dbReference type="Proteomes" id="UP000663249"/>
    </source>
</evidence>
<sequence>MLYLPVIFLYFVFPGLLFYFLEAINWQYVLPWGKINDWSALSDEAVFSFAYVFTVFFVITRSIEILIDSRPVRDPFQEYQVRPLGIAICAIMLFIGGVYFFQVTGGTEAWFNDYSQTYLEKKKGYGVLNFLLLMGANFLAFTLGVYFRTKKNISIFLVLVVLVVLSFLCLHSRNQK</sequence>
<keyword evidence="1" id="KW-0472">Membrane</keyword>